<keyword evidence="10" id="KW-1185">Reference proteome</keyword>
<keyword evidence="6" id="KW-0808">Transferase</keyword>
<dbReference type="Gene3D" id="1.20.58.360">
    <property type="entry name" value="Shigella T3SS effector IpaH defines"/>
    <property type="match status" value="1"/>
</dbReference>
<dbReference type="GO" id="GO:0061630">
    <property type="term" value="F:ubiquitin protein ligase activity"/>
    <property type="evidence" value="ECO:0007669"/>
    <property type="project" value="UniProtKB-EC"/>
</dbReference>
<comment type="catalytic activity">
    <reaction evidence="1">
        <text>S-ubiquitinyl-[E2 ubiquitin-conjugating enzyme]-L-cysteine + [acceptor protein]-L-lysine = [E2 ubiquitin-conjugating enzyme]-L-cysteine + N(6)-ubiquitinyl-[acceptor protein]-L-lysine.</text>
        <dbReference type="EC" id="2.3.2.27"/>
    </reaction>
</comment>
<comment type="PTM">
    <text evidence="6">Ubiquitinated in the presence of host E1 ubiquitin-activating enzyme, E2 ubiquitin-conjugating enzyme and ubiquitin.</text>
</comment>
<name>A0A0C2EZJ4_9PSED</name>
<dbReference type="InterPro" id="IPR032675">
    <property type="entry name" value="LRR_dom_sf"/>
</dbReference>
<comment type="similarity">
    <text evidence="6">Belongs to the LRR-containing bacterial E3 ligase family.</text>
</comment>
<evidence type="ECO:0000259" key="8">
    <source>
        <dbReference type="PROSITE" id="PS52053"/>
    </source>
</evidence>
<reference evidence="9 10" key="1">
    <citation type="submission" date="2015-01" db="EMBL/GenBank/DDBJ databases">
        <title>Complete genome of Pseudomonas batumici UCM B-321 producer of the batumin antibiotic with strong antistaphilococcal and potential anticancer activity.</title>
        <authorList>
            <person name="Klochko V.V."/>
            <person name="Zelena L.B."/>
            <person name="Elena K.A."/>
            <person name="Reva O.N."/>
        </authorList>
    </citation>
    <scope>NUCLEOTIDE SEQUENCE [LARGE SCALE GENOMIC DNA]</scope>
    <source>
        <strain evidence="9 10">UCM B-321</strain>
    </source>
</reference>
<protein>
    <recommendedName>
        <fullName evidence="2">RING-type E3 ubiquitin transferase</fullName>
        <ecNumber evidence="2">2.3.2.27</ecNumber>
    </recommendedName>
</protein>
<dbReference type="PANTHER" id="PTHR48051">
    <property type="match status" value="1"/>
</dbReference>
<dbReference type="STRING" id="226910.UCMB321_2053"/>
<dbReference type="PROSITE" id="PS52053">
    <property type="entry name" value="NEL"/>
    <property type="match status" value="1"/>
</dbReference>
<keyword evidence="4" id="KW-0677">Repeat</keyword>
<feature type="coiled-coil region" evidence="7">
    <location>
        <begin position="1579"/>
        <end position="1609"/>
    </location>
</feature>
<dbReference type="GO" id="GO:0016567">
    <property type="term" value="P:protein ubiquitination"/>
    <property type="evidence" value="ECO:0007669"/>
    <property type="project" value="InterPro"/>
</dbReference>
<dbReference type="OrthoDB" id="6996187at2"/>
<keyword evidence="7" id="KW-0175">Coiled coil</keyword>
<evidence type="ECO:0000256" key="4">
    <source>
        <dbReference type="ARBA" id="ARBA00022737"/>
    </source>
</evidence>
<dbReference type="EMBL" id="JXDG01000021">
    <property type="protein sequence ID" value="KIH84253.1"/>
    <property type="molecule type" value="Genomic_DNA"/>
</dbReference>
<evidence type="ECO:0000256" key="5">
    <source>
        <dbReference type="ARBA" id="ARBA00023026"/>
    </source>
</evidence>
<evidence type="ECO:0000313" key="9">
    <source>
        <dbReference type="EMBL" id="KIH84253.1"/>
    </source>
</evidence>
<dbReference type="Pfam" id="PF20178">
    <property type="entry name" value="ToxA_N"/>
    <property type="match status" value="1"/>
</dbReference>
<evidence type="ECO:0000313" key="10">
    <source>
        <dbReference type="Proteomes" id="UP000031535"/>
    </source>
</evidence>
<sequence length="1684" mass="189612">MAVFALETSDVAVALEGEEYYALVASRLPDWLKAAPFETRSSYADNMRRHQASKADLNVYLQGLQSPEAFAAPRLQQALDEEFGTGLDVFQDQLRHVHILAAETLSTPYQQRLTQQTLLQAALQNFEESETNYFGFDRGSQILRKSQGVLLKALTPRAFARLCRDLDLGGKYKEHIESFLLRKTASGQRDDEFRRLFIAHEISELALQADIAVMKGHIDDSAYRMLKQWVGGNASPLWSLHAVQFHEIKMLDVRIPESGYRGALLKGVLLIRFDVPTTREPCPCLVYLSGDSEQALKQYSSLAAFEDELRRRLRNQGYQHVFRRYLHLRTQPVFFTALNERLNPLNAETRRRVPDERARLQLQLARITGDPFVELYVQHTDKMLDDARMLAVSTDAEDKKTRSARWHSFLDWGVNLLFFLPGLGEAMLAVAAAQMLVQLYEGIEEWEHGDQKQAVLVFLGVVLNLELGAFMQVLARDAEAAAFIDTLKRVKLPDGGIRLWKADLAPYRHRPALPEGLKPDESGLHARNGSTYLDLDGGYYKLSPSRVSHEYRAEHPTRTTYAPLFSHNGSGAWMHELEAPLQWDALKLFKRLGPDLAGFSPEQATRIMTISGVEADQLRPVYLDQMSRPALLSDTLERFRVDADIQRFIETGTTNGGVVDWRIQEQLLEALWPPTKVLRFVNGEGRVLKEYGPVDNAQLPVVIVTEAQIHDAELLDVVLQGLDQNEVDALLGRQAGEARLTHAEQLAALNKRLAAEARNQRSALFEAYYEFRTRSRNAFVALIKQDFPSLPTAIADELASAASGYEVESLKAGRVPLRLAEERRWYLQQVRIARAYEGLFLESSVSLDADRLFLHSLENLPGWSKNLRIELYEPSELAPGGRRLVDSVGATSSEAPLALVRKSGGYEIEGQDLPGNLQVTLLRALPDNQLRALGFSRTTRPELFKQAVVNRLMLSRARVRALLNMQAIKPGFKSPMRLSDGRFGYPLGGGGSKEAVSPSHLRLLVDKLYPGKDLETVRQFLSLEGQDDKAFLKALKKQQDQYQKLKLMLEYWRIDSEYEHGSGGVGNWLVNRASKSRVVNRIRKCWRRESQPVLDANGQPLGYELDLSREHLLKLPELEEGSFEHVISLKLTLVGRRERRDFEAFLKHFPKLRELHITGGRLTRLPSSIGAMAELRRLQLNGNRIAWTPLLGQQLRSMAHLRQLNLDGNPLGLFDARGMPQLQGLQLQRTGLSAWPTGVLELLDLMVLDLQCNQLTTIPWSFYSLSSLRMRTVLLYGNPFDSTTRYMISQFIDRPSIRFALPEDTQVPEQGVPTLTPVVENWLDSSFSITEQESKRALWSLVADEPGSETFLESIAALRYSADYRVEYRGQLIRRVWRMIEAAAADTGLRQALFDWTTDLETCADGFTEVFTRLGGEVLLHEADQLAGNAREAAYLALARGRSRLARLNDISKVEAARQEIVRAAHIGDARAQAIAAAGERGLGETEIEAAGRAAAEAADERWPHVDEVEIYLAYRVDLAERLALPWQPLSMLYRGASNVTRDMTREAGDRVLAAEAVPGKQVELLLERPVWRDYLKTLPETQRHAAVAQEQLQTLEELREALEALARQPQASPQEIASWTTTVQQGASALGIAEADIPVGREMNDTVYEQALEVIDRERKAGEVRITQEALDRAQQVPGSSDL</sequence>
<dbReference type="PANTHER" id="PTHR48051:SF1">
    <property type="entry name" value="RAS SUPPRESSOR PROTEIN 1"/>
    <property type="match status" value="1"/>
</dbReference>
<dbReference type="Proteomes" id="UP000031535">
    <property type="component" value="Unassembled WGS sequence"/>
</dbReference>
<evidence type="ECO:0000256" key="6">
    <source>
        <dbReference type="PROSITE-ProRule" id="PRU01398"/>
    </source>
</evidence>
<accession>A0A0C2EZJ4</accession>
<dbReference type="InterPro" id="IPR029487">
    <property type="entry name" value="NEL_dom"/>
</dbReference>
<dbReference type="GO" id="GO:0005737">
    <property type="term" value="C:cytoplasm"/>
    <property type="evidence" value="ECO:0007669"/>
    <property type="project" value="TreeGrafter"/>
</dbReference>
<evidence type="ECO:0000256" key="2">
    <source>
        <dbReference type="ARBA" id="ARBA00012483"/>
    </source>
</evidence>
<comment type="caution">
    <text evidence="9">The sequence shown here is derived from an EMBL/GenBank/DDBJ whole genome shotgun (WGS) entry which is preliminary data.</text>
</comment>
<proteinExistence type="inferred from homology"/>
<keyword evidence="6" id="KW-0833">Ubl conjugation pathway</keyword>
<dbReference type="EC" id="2.3.2.27" evidence="2"/>
<gene>
    <name evidence="9" type="ORF">UCMB321_2053</name>
</gene>
<dbReference type="Pfam" id="PF14496">
    <property type="entry name" value="NEL"/>
    <property type="match status" value="1"/>
</dbReference>
<keyword evidence="6" id="KW-0964">Secreted</keyword>
<evidence type="ECO:0000256" key="7">
    <source>
        <dbReference type="SAM" id="Coils"/>
    </source>
</evidence>
<feature type="active site" description="Glycyl thioester intermediate" evidence="6">
    <location>
        <position position="1403"/>
    </location>
</feature>
<feature type="domain" description="NEL" evidence="8">
    <location>
        <begin position="1314"/>
        <end position="1684"/>
    </location>
</feature>
<dbReference type="InterPro" id="IPR046673">
    <property type="entry name" value="ToxA_N"/>
</dbReference>
<evidence type="ECO:0000256" key="3">
    <source>
        <dbReference type="ARBA" id="ARBA00022614"/>
    </source>
</evidence>
<dbReference type="PATRIC" id="fig|226910.6.peg.2043"/>
<dbReference type="Gene3D" id="3.80.10.10">
    <property type="entry name" value="Ribonuclease Inhibitor"/>
    <property type="match status" value="1"/>
</dbReference>
<keyword evidence="6" id="KW-0832">Ubl conjugation</keyword>
<dbReference type="SUPFAM" id="SSF52058">
    <property type="entry name" value="L domain-like"/>
    <property type="match status" value="1"/>
</dbReference>
<evidence type="ECO:0000256" key="1">
    <source>
        <dbReference type="ARBA" id="ARBA00000900"/>
    </source>
</evidence>
<dbReference type="InterPro" id="IPR050216">
    <property type="entry name" value="LRR_domain-containing"/>
</dbReference>
<dbReference type="GO" id="GO:0005576">
    <property type="term" value="C:extracellular region"/>
    <property type="evidence" value="ECO:0007669"/>
    <property type="project" value="UniProtKB-UniRule"/>
</dbReference>
<keyword evidence="6" id="KW-1035">Host cytoplasm</keyword>
<organism evidence="9 10">
    <name type="scientific">Pseudomonas batumici</name>
    <dbReference type="NCBI Taxonomy" id="226910"/>
    <lineage>
        <taxon>Bacteria</taxon>
        <taxon>Pseudomonadati</taxon>
        <taxon>Pseudomonadota</taxon>
        <taxon>Gammaproteobacteria</taxon>
        <taxon>Pseudomonadales</taxon>
        <taxon>Pseudomonadaceae</taxon>
        <taxon>Pseudomonas</taxon>
    </lineage>
</organism>
<keyword evidence="3" id="KW-0433">Leucine-rich repeat</keyword>
<keyword evidence="5" id="KW-0843">Virulence</keyword>